<accession>A0ABS3CQR1</accession>
<name>A0ABS3CQR1_9ALTE</name>
<gene>
    <name evidence="2" type="ORF">J0A65_04010</name>
</gene>
<dbReference type="PANTHER" id="PTHR40590">
    <property type="entry name" value="CYTOPLASMIC PROTEIN-RELATED"/>
    <property type="match status" value="1"/>
</dbReference>
<organism evidence="2 3">
    <name type="scientific">Bowmanella yangjiangensis</name>
    <dbReference type="NCBI Taxonomy" id="2811230"/>
    <lineage>
        <taxon>Bacteria</taxon>
        <taxon>Pseudomonadati</taxon>
        <taxon>Pseudomonadota</taxon>
        <taxon>Gammaproteobacteria</taxon>
        <taxon>Alteromonadales</taxon>
        <taxon>Alteromonadaceae</taxon>
        <taxon>Bowmanella</taxon>
    </lineage>
</organism>
<keyword evidence="3" id="KW-1185">Reference proteome</keyword>
<dbReference type="CDD" id="cd14789">
    <property type="entry name" value="Tiki"/>
    <property type="match status" value="1"/>
</dbReference>
<feature type="chain" id="PRO_5046816971" evidence="1">
    <location>
        <begin position="18"/>
        <end position="288"/>
    </location>
</feature>
<feature type="signal peptide" evidence="1">
    <location>
        <begin position="1"/>
        <end position="17"/>
    </location>
</feature>
<evidence type="ECO:0000256" key="1">
    <source>
        <dbReference type="SAM" id="SignalP"/>
    </source>
</evidence>
<dbReference type="EMBL" id="JAFKCS010000002">
    <property type="protein sequence ID" value="MBN7819015.1"/>
    <property type="molecule type" value="Genomic_DNA"/>
</dbReference>
<keyword evidence="1" id="KW-0732">Signal</keyword>
<comment type="caution">
    <text evidence="2">The sequence shown here is derived from an EMBL/GenBank/DDBJ whole genome shotgun (WGS) entry which is preliminary data.</text>
</comment>
<dbReference type="RefSeq" id="WP_206592830.1">
    <property type="nucleotide sequence ID" value="NZ_JAFKCS010000002.1"/>
</dbReference>
<protein>
    <submittedName>
        <fullName evidence="2">TraB/GumN family protein</fullName>
    </submittedName>
</protein>
<proteinExistence type="predicted"/>
<dbReference type="InterPro" id="IPR002816">
    <property type="entry name" value="TraB/PrgY/GumN_fam"/>
</dbReference>
<dbReference type="PANTHER" id="PTHR40590:SF1">
    <property type="entry name" value="CYTOPLASMIC PROTEIN"/>
    <property type="match status" value="1"/>
</dbReference>
<sequence>MKRYLLLLFFFSGLSLADSAVWRLTYADKQLYLGGTLHILSAQDYPLPVEFAQAYEASDKLVLEADIRQMQEPAFIQEMMALLTLPAGQSLADKLSAATLNRLSQYLNGKGMQLEPLLHYKAAMLALMLTKMEMQQQGLDQQGVDMHFLARAENDQKPLGFLESAMQQMRYLAEMGVGQEDELIVYTLDDMQSLPQMLEELRSAWRNGDLGALEADGINPMRETHPKLYQSLLKARNDQWVPQLLSMLEDKPVELVLVGALHLAGDDGLLAQLSRQGVKVEKLSGEKP</sequence>
<dbReference type="Pfam" id="PF01963">
    <property type="entry name" value="TraB_PrgY_gumN"/>
    <property type="match status" value="1"/>
</dbReference>
<dbReference type="InterPro" id="IPR047111">
    <property type="entry name" value="YbaP-like"/>
</dbReference>
<dbReference type="Proteomes" id="UP000663992">
    <property type="component" value="Unassembled WGS sequence"/>
</dbReference>
<reference evidence="2 3" key="1">
    <citation type="submission" date="2021-03" db="EMBL/GenBank/DDBJ databases">
        <title>novel species isolated from a fishpond in China.</title>
        <authorList>
            <person name="Lu H."/>
            <person name="Cai Z."/>
        </authorList>
    </citation>
    <scope>NUCLEOTIDE SEQUENCE [LARGE SCALE GENOMIC DNA]</scope>
    <source>
        <strain evidence="2 3">Y57</strain>
    </source>
</reference>
<evidence type="ECO:0000313" key="2">
    <source>
        <dbReference type="EMBL" id="MBN7819015.1"/>
    </source>
</evidence>
<evidence type="ECO:0000313" key="3">
    <source>
        <dbReference type="Proteomes" id="UP000663992"/>
    </source>
</evidence>